<evidence type="ECO:0000256" key="2">
    <source>
        <dbReference type="ARBA" id="ARBA00022630"/>
    </source>
</evidence>
<evidence type="ECO:0000259" key="5">
    <source>
        <dbReference type="Pfam" id="PF22780"/>
    </source>
</evidence>
<dbReference type="SUPFAM" id="SSF160996">
    <property type="entry name" value="HI0933 insert domain-like"/>
    <property type="match status" value="1"/>
</dbReference>
<dbReference type="PRINTS" id="PR00368">
    <property type="entry name" value="FADPNR"/>
</dbReference>
<protein>
    <submittedName>
        <fullName evidence="6">NAD(P)/FAD-dependent oxidoreductase</fullName>
    </submittedName>
</protein>
<dbReference type="AlphaFoldDB" id="A0AAD0YE60"/>
<accession>A0AAD0YE60</accession>
<evidence type="ECO:0000313" key="9">
    <source>
        <dbReference type="Proteomes" id="UP000281741"/>
    </source>
</evidence>
<keyword evidence="9" id="KW-1185">Reference proteome</keyword>
<dbReference type="Proteomes" id="UP000281741">
    <property type="component" value="Chromosome"/>
</dbReference>
<dbReference type="Gene3D" id="1.10.8.260">
    <property type="entry name" value="HI0933 insert domain-like"/>
    <property type="match status" value="1"/>
</dbReference>
<proteinExistence type="predicted"/>
<reference evidence="8 9" key="1">
    <citation type="submission" date="2018-11" db="EMBL/GenBank/DDBJ databases">
        <title>Proposal to divide the Flavobacteriaceae and reorganize its genera based on Amino Acid Identity values calculated from whole genome sequences.</title>
        <authorList>
            <person name="Nicholson A.C."/>
            <person name="Gulvik C.A."/>
            <person name="Whitney A.M."/>
            <person name="Humrighouse B.W."/>
            <person name="Bell M."/>
            <person name="Holmes B."/>
            <person name="Steigerwalt A.G."/>
            <person name="Villarma A."/>
            <person name="Sheth M."/>
            <person name="Batra D."/>
            <person name="Pryor J."/>
            <person name="Bernardet J.-F."/>
            <person name="Hugo C."/>
            <person name="Kampfer P."/>
            <person name="Newman J."/>
            <person name="McQuiston J.R."/>
        </authorList>
    </citation>
    <scope>NUCLEOTIDE SEQUENCE [LARGE SCALE GENOMIC DNA]</scope>
    <source>
        <strain evidence="6 8">G0207</strain>
        <strain evidence="7 9">H5143</strain>
    </source>
</reference>
<feature type="domain" description="RsdA/BaiN/AoA(So)-like insert" evidence="5">
    <location>
        <begin position="182"/>
        <end position="342"/>
    </location>
</feature>
<dbReference type="InterPro" id="IPR023166">
    <property type="entry name" value="BaiN-like_dom_sf"/>
</dbReference>
<dbReference type="EMBL" id="CP033912">
    <property type="protein sequence ID" value="AZA96203.1"/>
    <property type="molecule type" value="Genomic_DNA"/>
</dbReference>
<keyword evidence="3" id="KW-0274">FAD</keyword>
<organism evidence="6 8">
    <name type="scientific">Chryseobacterium shandongense</name>
    <dbReference type="NCBI Taxonomy" id="1493872"/>
    <lineage>
        <taxon>Bacteria</taxon>
        <taxon>Pseudomonadati</taxon>
        <taxon>Bacteroidota</taxon>
        <taxon>Flavobacteriia</taxon>
        <taxon>Flavobacteriales</taxon>
        <taxon>Weeksellaceae</taxon>
        <taxon>Chryseobacterium group</taxon>
        <taxon>Chryseobacterium</taxon>
    </lineage>
</organism>
<dbReference type="Gene3D" id="3.50.50.60">
    <property type="entry name" value="FAD/NAD(P)-binding domain"/>
    <property type="match status" value="1"/>
</dbReference>
<dbReference type="InterPro" id="IPR055178">
    <property type="entry name" value="RsdA/BaiN/AoA(So)-like_dom"/>
</dbReference>
<evidence type="ECO:0000256" key="3">
    <source>
        <dbReference type="ARBA" id="ARBA00022827"/>
    </source>
</evidence>
<dbReference type="PANTHER" id="PTHR42887">
    <property type="entry name" value="OS12G0638800 PROTEIN"/>
    <property type="match status" value="1"/>
</dbReference>
<dbReference type="InterPro" id="IPR004792">
    <property type="entry name" value="BaiN-like"/>
</dbReference>
<dbReference type="Proteomes" id="UP000274073">
    <property type="component" value="Chromosome"/>
</dbReference>
<dbReference type="Pfam" id="PF03486">
    <property type="entry name" value="HI0933_like"/>
    <property type="match status" value="1"/>
</dbReference>
<dbReference type="PANTHER" id="PTHR42887:SF2">
    <property type="entry name" value="OS12G0638800 PROTEIN"/>
    <property type="match status" value="1"/>
</dbReference>
<dbReference type="SUPFAM" id="SSF51905">
    <property type="entry name" value="FAD/NAD(P)-binding domain"/>
    <property type="match status" value="1"/>
</dbReference>
<gene>
    <name evidence="6" type="ORF">EG349_13335</name>
    <name evidence="7" type="ORF">EG353_11795</name>
</gene>
<dbReference type="InterPro" id="IPR057661">
    <property type="entry name" value="RsdA/BaiN/AoA(So)_Rossmann"/>
</dbReference>
<evidence type="ECO:0000313" key="8">
    <source>
        <dbReference type="Proteomes" id="UP000274073"/>
    </source>
</evidence>
<dbReference type="NCBIfam" id="TIGR00275">
    <property type="entry name" value="aminoacetone oxidase family FAD-binding enzyme"/>
    <property type="match status" value="1"/>
</dbReference>
<evidence type="ECO:0000313" key="7">
    <source>
        <dbReference type="EMBL" id="AZA96203.1"/>
    </source>
</evidence>
<dbReference type="Gene3D" id="2.40.30.10">
    <property type="entry name" value="Translation factors"/>
    <property type="match status" value="1"/>
</dbReference>
<dbReference type="RefSeq" id="WP_123854803.1">
    <property type="nucleotide sequence ID" value="NZ_CP033912.1"/>
</dbReference>
<evidence type="ECO:0000259" key="4">
    <source>
        <dbReference type="Pfam" id="PF03486"/>
    </source>
</evidence>
<sequence length="400" mass="45071">MKQIIIIGGGAAGFFCAANLNATKYKITILEQNSDVLQKVKISGGGRCNVTHACFDPRELVQFYPRGNKELLSVFTRFQPGDTMEWFENRKVSLKIEGDNRVFPESNSSQTIINAMLNEVQSKNVEVKTKCSVKEIEKQDERYVVKTSLGDFEADYIIYTTGSSPKSLKMIESLGHNSIDPVPSLFTFNIKDDLLKDLAGTSFEMAETSIPRLKTEESGPLLITHWGLSGPAILKISAWEAVNLAKMKYNFEIEVNFISRSIDDAEEVFQQFKQSNPKKTIGQSKIFDITNRFWQRILEVSNIDLNKQVANLSKKEMDRIVENLCKKKFQVTGKSTFKDEFVTAGGVDLKEINFKNMSSKILPNFYIAGEVLNIDAVTGGFNFQACWSEAWLIAQDLNNL</sequence>
<name>A0AAD0YE60_9FLAO</name>
<dbReference type="Pfam" id="PF22780">
    <property type="entry name" value="HI0933_like_1st"/>
    <property type="match status" value="1"/>
</dbReference>
<comment type="cofactor">
    <cofactor evidence="1">
        <name>FAD</name>
        <dbReference type="ChEBI" id="CHEBI:57692"/>
    </cofactor>
</comment>
<dbReference type="EMBL" id="CP033915">
    <property type="protein sequence ID" value="AZA87705.1"/>
    <property type="molecule type" value="Genomic_DNA"/>
</dbReference>
<keyword evidence="2" id="KW-0285">Flavoprotein</keyword>
<evidence type="ECO:0000313" key="6">
    <source>
        <dbReference type="EMBL" id="AZA87705.1"/>
    </source>
</evidence>
<feature type="domain" description="RsdA/BaiN/AoA(So)-like Rossmann fold-like" evidence="4">
    <location>
        <begin position="3"/>
        <end position="395"/>
    </location>
</feature>
<evidence type="ECO:0000256" key="1">
    <source>
        <dbReference type="ARBA" id="ARBA00001974"/>
    </source>
</evidence>
<dbReference type="InterPro" id="IPR036188">
    <property type="entry name" value="FAD/NAD-bd_sf"/>
</dbReference>